<dbReference type="EC" id="1.1.1.133" evidence="3 6"/>
<feature type="domain" description="RmlD-like substrate binding" evidence="7">
    <location>
        <begin position="1"/>
        <end position="294"/>
    </location>
</feature>
<evidence type="ECO:0000313" key="8">
    <source>
        <dbReference type="EMBL" id="GGD69324.1"/>
    </source>
</evidence>
<dbReference type="OrthoDB" id="9803892at2"/>
<dbReference type="PANTHER" id="PTHR10491">
    <property type="entry name" value="DTDP-4-DEHYDRORHAMNOSE REDUCTASE"/>
    <property type="match status" value="1"/>
</dbReference>
<evidence type="ECO:0000313" key="10">
    <source>
        <dbReference type="Proteomes" id="UP000027439"/>
    </source>
</evidence>
<dbReference type="InterPro" id="IPR036291">
    <property type="entry name" value="NAD(P)-bd_dom_sf"/>
</dbReference>
<dbReference type="NCBIfam" id="NF007440">
    <property type="entry name" value="PRK09987.1"/>
    <property type="match status" value="1"/>
</dbReference>
<dbReference type="EMBL" id="JFHE01000001">
    <property type="protein sequence ID" value="KDR37449.1"/>
    <property type="molecule type" value="Genomic_DNA"/>
</dbReference>
<evidence type="ECO:0000313" key="9">
    <source>
        <dbReference type="EMBL" id="KDR37449.1"/>
    </source>
</evidence>
<reference evidence="8" key="1">
    <citation type="journal article" date="2014" name="Int. J. Syst. Evol. Microbiol.">
        <title>Complete genome of a new Firmicutes species belonging to the dominant human colonic microbiota ('Ruminococcus bicirculans') reveals two chromosomes and a selective capacity to utilize plant glucans.</title>
        <authorList>
            <consortium name="NISC Comparative Sequencing Program"/>
            <person name="Wegmann U."/>
            <person name="Louis P."/>
            <person name="Goesmann A."/>
            <person name="Henrissat B."/>
            <person name="Duncan S.H."/>
            <person name="Flint H.J."/>
        </authorList>
    </citation>
    <scope>NUCLEOTIDE SEQUENCE</scope>
    <source>
        <strain evidence="8">CGMCC 1.11013</strain>
    </source>
</reference>
<reference evidence="8" key="4">
    <citation type="submission" date="2024-05" db="EMBL/GenBank/DDBJ databases">
        <authorList>
            <person name="Sun Q."/>
            <person name="Zhou Y."/>
        </authorList>
    </citation>
    <scope>NUCLEOTIDE SEQUENCE</scope>
    <source>
        <strain evidence="8">CGMCC 1.11013</strain>
    </source>
</reference>
<name>A0A069PC86_9BURK</name>
<dbReference type="CDD" id="cd05254">
    <property type="entry name" value="dTDP_HR_like_SDR_e"/>
    <property type="match status" value="1"/>
</dbReference>
<dbReference type="SUPFAM" id="SSF51735">
    <property type="entry name" value="NAD(P)-binding Rossmann-fold domains"/>
    <property type="match status" value="1"/>
</dbReference>
<dbReference type="GO" id="GO:0008831">
    <property type="term" value="F:dTDP-4-dehydrorhamnose reductase activity"/>
    <property type="evidence" value="ECO:0007669"/>
    <property type="project" value="UniProtKB-EC"/>
</dbReference>
<dbReference type="STRING" id="1071679.BG57_02290"/>
<dbReference type="Pfam" id="PF04321">
    <property type="entry name" value="RmlD_sub_bind"/>
    <property type="match status" value="1"/>
</dbReference>
<dbReference type="InterPro" id="IPR005913">
    <property type="entry name" value="dTDP_dehydrorham_reduct"/>
</dbReference>
<keyword evidence="6" id="KW-0521">NADP</keyword>
<dbReference type="Proteomes" id="UP000027439">
    <property type="component" value="Unassembled WGS sequence"/>
</dbReference>
<comment type="catalytic activity">
    <reaction evidence="5 6">
        <text>dTDP-beta-L-rhamnose + NADP(+) = dTDP-4-dehydro-beta-L-rhamnose + NADPH + H(+)</text>
        <dbReference type="Rhea" id="RHEA:21796"/>
        <dbReference type="ChEBI" id="CHEBI:15378"/>
        <dbReference type="ChEBI" id="CHEBI:57510"/>
        <dbReference type="ChEBI" id="CHEBI:57783"/>
        <dbReference type="ChEBI" id="CHEBI:58349"/>
        <dbReference type="ChEBI" id="CHEBI:62830"/>
        <dbReference type="EC" id="1.1.1.133"/>
    </reaction>
</comment>
<gene>
    <name evidence="8" type="primary">rfbD</name>
    <name evidence="9" type="ORF">BG57_02290</name>
    <name evidence="8" type="ORF">GCM10010985_24770</name>
</gene>
<evidence type="ECO:0000256" key="4">
    <source>
        <dbReference type="ARBA" id="ARBA00017099"/>
    </source>
</evidence>
<evidence type="ECO:0000256" key="5">
    <source>
        <dbReference type="ARBA" id="ARBA00048200"/>
    </source>
</evidence>
<protein>
    <recommendedName>
        <fullName evidence="4 6">dTDP-4-dehydrorhamnose reductase</fullName>
        <ecNumber evidence="3 6">1.1.1.133</ecNumber>
    </recommendedName>
</protein>
<reference evidence="9 10" key="2">
    <citation type="submission" date="2014-03" db="EMBL/GenBank/DDBJ databases">
        <title>Draft Genome Sequences of Four Burkholderia Strains.</title>
        <authorList>
            <person name="Liu X.Y."/>
            <person name="Li C.X."/>
            <person name="Xu J.H."/>
        </authorList>
    </citation>
    <scope>NUCLEOTIDE SEQUENCE [LARGE SCALE GENOMIC DNA]</scope>
    <source>
        <strain evidence="9 10">R27</strain>
    </source>
</reference>
<comment type="cofactor">
    <cofactor evidence="6">
        <name>Mg(2+)</name>
        <dbReference type="ChEBI" id="CHEBI:18420"/>
    </cofactor>
    <text evidence="6">Binds 1 Mg(2+) ion per monomer.</text>
</comment>
<dbReference type="Proteomes" id="UP000597138">
    <property type="component" value="Unassembled WGS sequence"/>
</dbReference>
<evidence type="ECO:0000256" key="1">
    <source>
        <dbReference type="ARBA" id="ARBA00004781"/>
    </source>
</evidence>
<comment type="similarity">
    <text evidence="2 6">Belongs to the dTDP-4-dehydrorhamnose reductase family.</text>
</comment>
<sequence length="297" mass="32398">MKLLLIGANGQVGWELARSLLPLGQVIVATRQDADLAEPERVATLVESHRPDVIVNAAAYTAVDKAEQEEALAWRINAEAVGELAVAARRIGALLVHFSTDYVFNGNGSQPWKEVDAPAPLNAYGRSKLGGEEAIVASGCDHLIFRTTWVYAARGKNFLLTMLRLAAQREELSVVSDQTGAPTSARLIADLTAQCIAQAKAERRHGRFRSGRFHMAAAGSVTWHGFAEALIDYARSVGQFDIKARRVIPIATSEYPLPARRPANSRLDCSGFDARFGLHRPEWDVCMRQIIDQLAGA</sequence>
<dbReference type="EMBL" id="BMEG01000003">
    <property type="protein sequence ID" value="GGD69324.1"/>
    <property type="molecule type" value="Genomic_DNA"/>
</dbReference>
<dbReference type="eggNOG" id="COG1091">
    <property type="taxonomic scope" value="Bacteria"/>
</dbReference>
<dbReference type="GO" id="GO:0005829">
    <property type="term" value="C:cytosol"/>
    <property type="evidence" value="ECO:0007669"/>
    <property type="project" value="TreeGrafter"/>
</dbReference>
<reference evidence="11" key="3">
    <citation type="journal article" date="2019" name="Int. J. Syst. Evol. Microbiol.">
        <title>The Global Catalogue of Microorganisms (GCM) 10K type strain sequencing project: providing services to taxonomists for standard genome sequencing and annotation.</title>
        <authorList>
            <consortium name="The Broad Institute Genomics Platform"/>
            <consortium name="The Broad Institute Genome Sequencing Center for Infectious Disease"/>
            <person name="Wu L."/>
            <person name="Ma J."/>
        </authorList>
    </citation>
    <scope>NUCLEOTIDE SEQUENCE [LARGE SCALE GENOMIC DNA]</scope>
    <source>
        <strain evidence="11">CGMCC 1.11013</strain>
    </source>
</reference>
<dbReference type="AlphaFoldDB" id="A0A069PC86"/>
<comment type="caution">
    <text evidence="9">The sequence shown here is derived from an EMBL/GenBank/DDBJ whole genome shotgun (WGS) entry which is preliminary data.</text>
</comment>
<evidence type="ECO:0000256" key="2">
    <source>
        <dbReference type="ARBA" id="ARBA00010944"/>
    </source>
</evidence>
<dbReference type="PANTHER" id="PTHR10491:SF4">
    <property type="entry name" value="METHIONINE ADENOSYLTRANSFERASE 2 SUBUNIT BETA"/>
    <property type="match status" value="1"/>
</dbReference>
<dbReference type="Gene3D" id="3.40.50.720">
    <property type="entry name" value="NAD(P)-binding Rossmann-like Domain"/>
    <property type="match status" value="1"/>
</dbReference>
<comment type="function">
    <text evidence="6">Catalyzes the reduction of dTDP-6-deoxy-L-lyxo-4-hexulose to yield dTDP-L-rhamnose.</text>
</comment>
<dbReference type="UniPathway" id="UPA00124"/>
<evidence type="ECO:0000313" key="11">
    <source>
        <dbReference type="Proteomes" id="UP000597138"/>
    </source>
</evidence>
<dbReference type="NCBIfam" id="TIGR01214">
    <property type="entry name" value="rmlD"/>
    <property type="match status" value="1"/>
</dbReference>
<dbReference type="InterPro" id="IPR029903">
    <property type="entry name" value="RmlD-like-bd"/>
</dbReference>
<accession>A0A069PC86</accession>
<keyword evidence="11" id="KW-1185">Reference proteome</keyword>
<dbReference type="Gene3D" id="3.90.25.10">
    <property type="entry name" value="UDP-galactose 4-epimerase, domain 1"/>
    <property type="match status" value="1"/>
</dbReference>
<evidence type="ECO:0000256" key="6">
    <source>
        <dbReference type="RuleBase" id="RU364082"/>
    </source>
</evidence>
<evidence type="ECO:0000259" key="7">
    <source>
        <dbReference type="Pfam" id="PF04321"/>
    </source>
</evidence>
<keyword evidence="6" id="KW-0560">Oxidoreductase</keyword>
<organism evidence="9 10">
    <name type="scientific">Caballeronia grimmiae</name>
    <dbReference type="NCBI Taxonomy" id="1071679"/>
    <lineage>
        <taxon>Bacteria</taxon>
        <taxon>Pseudomonadati</taxon>
        <taxon>Pseudomonadota</taxon>
        <taxon>Betaproteobacteria</taxon>
        <taxon>Burkholderiales</taxon>
        <taxon>Burkholderiaceae</taxon>
        <taxon>Caballeronia</taxon>
    </lineage>
</organism>
<proteinExistence type="inferred from homology"/>
<evidence type="ECO:0000256" key="3">
    <source>
        <dbReference type="ARBA" id="ARBA00012929"/>
    </source>
</evidence>
<dbReference type="GO" id="GO:0019305">
    <property type="term" value="P:dTDP-rhamnose biosynthetic process"/>
    <property type="evidence" value="ECO:0007669"/>
    <property type="project" value="UniProtKB-UniPathway"/>
</dbReference>
<dbReference type="FunFam" id="3.40.50.720:FF:000159">
    <property type="entry name" value="dTDP-4-dehydrorhamnose reductase"/>
    <property type="match status" value="1"/>
</dbReference>
<comment type="pathway">
    <text evidence="1 6">Carbohydrate biosynthesis; dTDP-L-rhamnose biosynthesis.</text>
</comment>
<dbReference type="RefSeq" id="WP_035959786.1">
    <property type="nucleotide sequence ID" value="NZ_BMEG01000003.1"/>
</dbReference>